<sequence>MARPRSRRRAPSSRGKGVGAIVGAILLGIASLAMFSGYIWLNVKARDVVETDAKTGCPTKAGPNSVTAVLFDTSDPVPQATMEDLANKFRQIAGTIKQGGYLWVGTLTAVPGDLKELYARCNPGDGSTVDVWTSNPGKHQRIWEEAFDKPLKELPAHLPADSQADQSPIMAGIQKLKLSLFDNGMFDNVPKRLVLVSDMMENTPAYSQYKSGADYNVFKKSPANSRFRTDLLGADVTILYFNRPERKFPSVDHANFWTQWFSENGGNLSDFTKLEGM</sequence>
<comment type="caution">
    <text evidence="2">The sequence shown here is derived from an EMBL/GenBank/DDBJ whole genome shotgun (WGS) entry which is preliminary data.</text>
</comment>
<proteinExistence type="predicted"/>
<dbReference type="Proteomes" id="UP001271780">
    <property type="component" value="Unassembled WGS sequence"/>
</dbReference>
<evidence type="ECO:0008006" key="4">
    <source>
        <dbReference type="Google" id="ProtNLM"/>
    </source>
</evidence>
<evidence type="ECO:0000256" key="1">
    <source>
        <dbReference type="SAM" id="Phobius"/>
    </source>
</evidence>
<name>A0ABU4XL19_9HYPH</name>
<keyword evidence="1" id="KW-0812">Transmembrane</keyword>
<reference evidence="2 3" key="1">
    <citation type="submission" date="2023-08" db="EMBL/GenBank/DDBJ databases">
        <title>Implementing the SeqCode for naming new Mesorhizobium species isolated from Vachellia karroo root nodules.</title>
        <authorList>
            <person name="Van Lill M."/>
        </authorList>
    </citation>
    <scope>NUCLEOTIDE SEQUENCE [LARGE SCALE GENOMIC DNA]</scope>
    <source>
        <strain evidence="2 3">VK23A</strain>
    </source>
</reference>
<keyword evidence="3" id="KW-1185">Reference proteome</keyword>
<dbReference type="RefSeq" id="WP_320318263.1">
    <property type="nucleotide sequence ID" value="NZ_JAVIIX010000018.1"/>
</dbReference>
<keyword evidence="1" id="KW-0472">Membrane</keyword>
<accession>A0ABU4XL19</accession>
<gene>
    <name evidence="2" type="ORF">RFM27_25445</name>
</gene>
<organism evidence="2 3">
    <name type="scientific">Mesorhizobium dulcispinae</name>
    <dbReference type="NCBI Taxonomy" id="3072316"/>
    <lineage>
        <taxon>Bacteria</taxon>
        <taxon>Pseudomonadati</taxon>
        <taxon>Pseudomonadota</taxon>
        <taxon>Alphaproteobacteria</taxon>
        <taxon>Hyphomicrobiales</taxon>
        <taxon>Phyllobacteriaceae</taxon>
        <taxon>Mesorhizobium</taxon>
    </lineage>
</organism>
<evidence type="ECO:0000313" key="3">
    <source>
        <dbReference type="Proteomes" id="UP001271780"/>
    </source>
</evidence>
<feature type="transmembrane region" description="Helical" evidence="1">
    <location>
        <begin position="20"/>
        <end position="41"/>
    </location>
</feature>
<dbReference type="EMBL" id="JAVIIZ010000019">
    <property type="protein sequence ID" value="MDX8475436.1"/>
    <property type="molecule type" value="Genomic_DNA"/>
</dbReference>
<evidence type="ECO:0000313" key="2">
    <source>
        <dbReference type="EMBL" id="MDX8475436.1"/>
    </source>
</evidence>
<protein>
    <recommendedName>
        <fullName evidence="4">VWA domain-containing protein</fullName>
    </recommendedName>
</protein>
<keyword evidence="1" id="KW-1133">Transmembrane helix</keyword>